<protein>
    <submittedName>
        <fullName evidence="1">Uncharacterized protein</fullName>
    </submittedName>
</protein>
<dbReference type="Proteomes" id="UP001165960">
    <property type="component" value="Unassembled WGS sequence"/>
</dbReference>
<sequence>MNIKILCYAVTLVSSNVLIDTDIGVDDALGLLMAFAQANIHAITLTHGNVKLDTVARNMFTLLHTLDLQSQALGSDLYNKSTPRIAVGASQPLDGPGYDPMGDDGLGGVTESHPELVDPFWQTRLNVNRTAHFRANTTSRFIASHLIAADEIIHQLKRASNKSLTIIALGPLTNIALAIRKNPTAVSRVKRIVVMGGAINVPGNMNSYAEFNMLVDPLAADIVFQATLSLPIHVILVPLDVTHSTQLTADALNLHLKPISQTPLATFSHAILSREFRSPAHPNQAEMFDPLAVAIALDFVTPSKAPYLNLRVEHTNSTTLGHCYIDFARSANVQVVLAIGRASTFPNSFLVRTFPAPFKKNKSD</sequence>
<keyword evidence="2" id="KW-1185">Reference proteome</keyword>
<reference evidence="1" key="1">
    <citation type="submission" date="2022-04" db="EMBL/GenBank/DDBJ databases">
        <title>Genome of the entomopathogenic fungus Entomophthora muscae.</title>
        <authorList>
            <person name="Elya C."/>
            <person name="Lovett B.R."/>
            <person name="Lee E."/>
            <person name="Macias A.M."/>
            <person name="Hajek A.E."/>
            <person name="De Bivort B.L."/>
            <person name="Kasson M.T."/>
            <person name="De Fine Licht H.H."/>
            <person name="Stajich J.E."/>
        </authorList>
    </citation>
    <scope>NUCLEOTIDE SEQUENCE</scope>
    <source>
        <strain evidence="1">Berkeley</strain>
    </source>
</reference>
<proteinExistence type="predicted"/>
<dbReference type="EMBL" id="QTSX02003674">
    <property type="protein sequence ID" value="KAJ9068937.1"/>
    <property type="molecule type" value="Genomic_DNA"/>
</dbReference>
<accession>A0ACC2T304</accession>
<organism evidence="1 2">
    <name type="scientific">Entomophthora muscae</name>
    <dbReference type="NCBI Taxonomy" id="34485"/>
    <lineage>
        <taxon>Eukaryota</taxon>
        <taxon>Fungi</taxon>
        <taxon>Fungi incertae sedis</taxon>
        <taxon>Zoopagomycota</taxon>
        <taxon>Entomophthoromycotina</taxon>
        <taxon>Entomophthoromycetes</taxon>
        <taxon>Entomophthorales</taxon>
        <taxon>Entomophthoraceae</taxon>
        <taxon>Entomophthora</taxon>
    </lineage>
</organism>
<comment type="caution">
    <text evidence="1">The sequence shown here is derived from an EMBL/GenBank/DDBJ whole genome shotgun (WGS) entry which is preliminary data.</text>
</comment>
<name>A0ACC2T304_9FUNG</name>
<evidence type="ECO:0000313" key="1">
    <source>
        <dbReference type="EMBL" id="KAJ9068937.1"/>
    </source>
</evidence>
<evidence type="ECO:0000313" key="2">
    <source>
        <dbReference type="Proteomes" id="UP001165960"/>
    </source>
</evidence>
<gene>
    <name evidence="1" type="ORF">DSO57_1023575</name>
</gene>